<organism evidence="1 3">
    <name type="scientific">Nocardia cyriacigeorgica</name>
    <dbReference type="NCBI Taxonomy" id="135487"/>
    <lineage>
        <taxon>Bacteria</taxon>
        <taxon>Bacillati</taxon>
        <taxon>Actinomycetota</taxon>
        <taxon>Actinomycetes</taxon>
        <taxon>Mycobacteriales</taxon>
        <taxon>Nocardiaceae</taxon>
        <taxon>Nocardia</taxon>
    </lineage>
</organism>
<dbReference type="Proteomes" id="UP000470876">
    <property type="component" value="Unassembled WGS sequence"/>
</dbReference>
<reference evidence="3 4" key="1">
    <citation type="submission" date="2020-01" db="EMBL/GenBank/DDBJ databases">
        <title>Genetics and antimicrobial susceptibilities of Nocardia species isolated from the soil; a comparison with species isolated from humans.</title>
        <authorList>
            <person name="Carrasco G."/>
            <person name="Monzon S."/>
            <person name="Sansegundo M."/>
            <person name="Garcia E."/>
            <person name="Garrido N."/>
            <person name="Medina M.J."/>
            <person name="Villalon P."/>
            <person name="Ramirez-Arocha A.C."/>
            <person name="Jimenez P."/>
            <person name="Cuesta I."/>
            <person name="Valdezate S."/>
        </authorList>
    </citation>
    <scope>NUCLEOTIDE SEQUENCE [LARGE SCALE GENOMIC DNA]</scope>
    <source>
        <strain evidence="1 3">CNM20110639</strain>
        <strain evidence="2 4">CNM20110649</strain>
    </source>
</reference>
<evidence type="ECO:0000313" key="4">
    <source>
        <dbReference type="Proteomes" id="UP000470876"/>
    </source>
</evidence>
<name>A0A6P1D5S6_9NOCA</name>
<gene>
    <name evidence="1" type="ORF">GV789_09810</name>
    <name evidence="2" type="ORF">GV794_19580</name>
</gene>
<dbReference type="AlphaFoldDB" id="A0A6P1D5S6"/>
<protein>
    <submittedName>
        <fullName evidence="1">Antitoxin</fullName>
    </submittedName>
</protein>
<keyword evidence="4" id="KW-1185">Reference proteome</keyword>
<proteinExistence type="predicted"/>
<accession>A0A6P1D5S6</accession>
<evidence type="ECO:0000313" key="3">
    <source>
        <dbReference type="Proteomes" id="UP000468928"/>
    </source>
</evidence>
<dbReference type="EMBL" id="JAAGUZ010000021">
    <property type="protein sequence ID" value="NEW44744.1"/>
    <property type="molecule type" value="Genomic_DNA"/>
</dbReference>
<dbReference type="Proteomes" id="UP000468928">
    <property type="component" value="Unassembled WGS sequence"/>
</dbReference>
<dbReference type="EMBL" id="JAAGUX010000038">
    <property type="protein sequence ID" value="NEW57840.1"/>
    <property type="molecule type" value="Genomic_DNA"/>
</dbReference>
<evidence type="ECO:0000313" key="2">
    <source>
        <dbReference type="EMBL" id="NEW57840.1"/>
    </source>
</evidence>
<dbReference type="RefSeq" id="WP_163824236.1">
    <property type="nucleotide sequence ID" value="NZ_JAAGUX010000038.1"/>
</dbReference>
<comment type="caution">
    <text evidence="1">The sequence shown here is derived from an EMBL/GenBank/DDBJ whole genome shotgun (WGS) entry which is preliminary data.</text>
</comment>
<evidence type="ECO:0000313" key="1">
    <source>
        <dbReference type="EMBL" id="NEW44744.1"/>
    </source>
</evidence>
<sequence length="84" mass="9245">MRTTVTLDPDIAALLTKYMKETGVSFKKALNDALRSALAPKSTGERIGVRTRSMGRPSVSLDKALQLASAVEDEEIVRKLELRK</sequence>